<dbReference type="InterPro" id="IPR044149">
    <property type="entry name" value="Nitrilases_CHs"/>
</dbReference>
<feature type="domain" description="CN hydrolase" evidence="2">
    <location>
        <begin position="5"/>
        <end position="277"/>
    </location>
</feature>
<dbReference type="RefSeq" id="WP_012322862.1">
    <property type="nucleotide sequence ID" value="NC_010506.1"/>
</dbReference>
<dbReference type="Gene3D" id="3.60.110.10">
    <property type="entry name" value="Carbon-nitrogen hydrolase"/>
    <property type="match status" value="1"/>
</dbReference>
<dbReference type="PROSITE" id="PS00921">
    <property type="entry name" value="NITRIL_CHT_2"/>
    <property type="match status" value="1"/>
</dbReference>
<dbReference type="InterPro" id="IPR000132">
    <property type="entry name" value="Nitrilase/CN_hydratase_CS"/>
</dbReference>
<dbReference type="EMBL" id="CP000961">
    <property type="protein sequence ID" value="ACA84513.1"/>
    <property type="molecule type" value="Genomic_DNA"/>
</dbReference>
<accession>B1KMA0</accession>
<dbReference type="STRING" id="392500.Swoo_0212"/>
<reference evidence="3 4" key="1">
    <citation type="submission" date="2008-02" db="EMBL/GenBank/DDBJ databases">
        <title>Complete sequence of Shewanella woodyi ATCC 51908.</title>
        <authorList>
            <consortium name="US DOE Joint Genome Institute"/>
            <person name="Copeland A."/>
            <person name="Lucas S."/>
            <person name="Lapidus A."/>
            <person name="Glavina del Rio T."/>
            <person name="Dalin E."/>
            <person name="Tice H."/>
            <person name="Bruce D."/>
            <person name="Goodwin L."/>
            <person name="Pitluck S."/>
            <person name="Sims D."/>
            <person name="Brettin T."/>
            <person name="Detter J.C."/>
            <person name="Han C."/>
            <person name="Kuske C.R."/>
            <person name="Schmutz J."/>
            <person name="Larimer F."/>
            <person name="Land M."/>
            <person name="Hauser L."/>
            <person name="Kyrpides N."/>
            <person name="Lykidis A."/>
            <person name="Zhao J.-S."/>
            <person name="Richardson P."/>
        </authorList>
    </citation>
    <scope>NUCLEOTIDE SEQUENCE [LARGE SCALE GENOMIC DNA]</scope>
    <source>
        <strain evidence="4">ATCC 51908 / MS32</strain>
    </source>
</reference>
<dbReference type="SMR" id="B1KMA0"/>
<dbReference type="PANTHER" id="PTHR46044">
    <property type="entry name" value="NITRILASE"/>
    <property type="match status" value="1"/>
</dbReference>
<evidence type="ECO:0000313" key="3">
    <source>
        <dbReference type="EMBL" id="ACA84513.1"/>
    </source>
</evidence>
<comment type="similarity">
    <text evidence="1">Belongs to the carbon-nitrogen hydrolase superfamily. Nitrilase family.</text>
</comment>
<dbReference type="InterPro" id="IPR003010">
    <property type="entry name" value="C-N_Hydrolase"/>
</dbReference>
<dbReference type="InterPro" id="IPR036526">
    <property type="entry name" value="C-N_Hydrolase_sf"/>
</dbReference>
<dbReference type="CDD" id="cd07564">
    <property type="entry name" value="nitrilases_CHs"/>
    <property type="match status" value="1"/>
</dbReference>
<organism evidence="3 4">
    <name type="scientific">Shewanella woodyi (strain ATCC 51908 / MS32)</name>
    <dbReference type="NCBI Taxonomy" id="392500"/>
    <lineage>
        <taxon>Bacteria</taxon>
        <taxon>Pseudomonadati</taxon>
        <taxon>Pseudomonadota</taxon>
        <taxon>Gammaproteobacteria</taxon>
        <taxon>Alteromonadales</taxon>
        <taxon>Shewanellaceae</taxon>
        <taxon>Shewanella</taxon>
    </lineage>
</organism>
<dbReference type="Proteomes" id="UP000002168">
    <property type="component" value="Chromosome"/>
</dbReference>
<dbReference type="eggNOG" id="COG0388">
    <property type="taxonomic scope" value="Bacteria"/>
</dbReference>
<dbReference type="HOGENOM" id="CLU_030130_6_0_6"/>
<dbReference type="KEGG" id="swd:Swoo_0212"/>
<dbReference type="SUPFAM" id="SSF56317">
    <property type="entry name" value="Carbon-nitrogen hydrolase"/>
    <property type="match status" value="1"/>
</dbReference>
<sequence>MTNIYKVAVVQASPVFMDLDATVEKTIELIEKAAKENAKLIAFPECWIPGYPWWIWLNAPINNLKYIQTYHENCLVLDSESFNKIKESAKINNIFVSLGASEKDHGSLYISQFLFSNQGELIQARRKLKPTHVERTLFGEGDGSDLDVFETELGRLGQLSCWEHLQPLTKYTMFSKHEQVHIGCWPSFSCYQQAFSLGPELNNALSQVYAAEGQCFVLAPCGIVSPEMINLMVENEEQGEMLKEGGGHAQVFAPDGSPMCIKLAENAEGLIFADIDLGLINIAKSFADPVGHYARPDVTRLWFNPSQQPVASQFCLEDEDLETEEAQLTKHSDE</sequence>
<dbReference type="EC" id="3.5.5.1" evidence="3"/>
<dbReference type="GO" id="GO:0051410">
    <property type="term" value="P:detoxification of nitrogen compound"/>
    <property type="evidence" value="ECO:0007669"/>
    <property type="project" value="TreeGrafter"/>
</dbReference>
<dbReference type="Pfam" id="PF00795">
    <property type="entry name" value="CN_hydrolase"/>
    <property type="match status" value="1"/>
</dbReference>
<keyword evidence="3" id="KW-0378">Hydrolase</keyword>
<dbReference type="PROSITE" id="PS50263">
    <property type="entry name" value="CN_HYDROLASE"/>
    <property type="match status" value="1"/>
</dbReference>
<dbReference type="GO" id="GO:0000257">
    <property type="term" value="F:nitrilase activity"/>
    <property type="evidence" value="ECO:0007669"/>
    <property type="project" value="UniProtKB-EC"/>
</dbReference>
<dbReference type="GO" id="GO:0018822">
    <property type="term" value="F:nitrile hydratase activity"/>
    <property type="evidence" value="ECO:0007669"/>
    <property type="project" value="TreeGrafter"/>
</dbReference>
<keyword evidence="4" id="KW-1185">Reference proteome</keyword>
<protein>
    <submittedName>
        <fullName evidence="3">Nitrilase</fullName>
        <ecNumber evidence="3">3.5.5.1</ecNumber>
    </submittedName>
</protein>
<evidence type="ECO:0000259" key="2">
    <source>
        <dbReference type="PROSITE" id="PS50263"/>
    </source>
</evidence>
<gene>
    <name evidence="3" type="ordered locus">Swoo_0212</name>
</gene>
<dbReference type="PANTHER" id="PTHR46044:SF1">
    <property type="entry name" value="CN HYDROLASE DOMAIN-CONTAINING PROTEIN"/>
    <property type="match status" value="1"/>
</dbReference>
<evidence type="ECO:0000256" key="1">
    <source>
        <dbReference type="ARBA" id="ARBA00008129"/>
    </source>
</evidence>
<dbReference type="AlphaFoldDB" id="B1KMA0"/>
<evidence type="ECO:0000313" key="4">
    <source>
        <dbReference type="Proteomes" id="UP000002168"/>
    </source>
</evidence>
<name>B1KMA0_SHEWM</name>
<proteinExistence type="inferred from homology"/>